<keyword evidence="2" id="KW-1185">Reference proteome</keyword>
<evidence type="ECO:0000313" key="1">
    <source>
        <dbReference type="EMBL" id="GGR84499.1"/>
    </source>
</evidence>
<dbReference type="RefSeq" id="WP_189071943.1">
    <property type="nucleotide sequence ID" value="NZ_BMQN01000001.1"/>
</dbReference>
<evidence type="ECO:0000313" key="2">
    <source>
        <dbReference type="Proteomes" id="UP000644548"/>
    </source>
</evidence>
<proteinExistence type="predicted"/>
<gene>
    <name evidence="1" type="ORF">GCM10008960_09430</name>
</gene>
<evidence type="ECO:0008006" key="3">
    <source>
        <dbReference type="Google" id="ProtNLM"/>
    </source>
</evidence>
<dbReference type="EMBL" id="BMQN01000001">
    <property type="protein sequence ID" value="GGR84499.1"/>
    <property type="molecule type" value="Genomic_DNA"/>
</dbReference>
<accession>A0ABQ2S1B8</accession>
<comment type="caution">
    <text evidence="1">The sequence shown here is derived from an EMBL/GenBank/DDBJ whole genome shotgun (WGS) entry which is preliminary data.</text>
</comment>
<name>A0ABQ2S1B8_9DEIO</name>
<dbReference type="Proteomes" id="UP000644548">
    <property type="component" value="Unassembled WGS sequence"/>
</dbReference>
<sequence>MPYTISNATDARSTENYKSTGRQITVDAGDGWLDLGLFNEDQSLYPTTDVQRDNRNAKDERGNTVLVKERVTGTTATYDTITLVTPSDAVRSLLKGDSVTVTGIAGATVSGFEPGKTVTVRMVNVQRSQDDADKATVLWHPRATVEYLGEDQEGLPQIRISVLSFDKETLSAAMDPYKAVLGSYGGLFEVPEAGLPAILDLIDAEAPLN</sequence>
<organism evidence="1 2">
    <name type="scientific">Deinococcus sedimenti</name>
    <dbReference type="NCBI Taxonomy" id="1867090"/>
    <lineage>
        <taxon>Bacteria</taxon>
        <taxon>Thermotogati</taxon>
        <taxon>Deinococcota</taxon>
        <taxon>Deinococci</taxon>
        <taxon>Deinococcales</taxon>
        <taxon>Deinococcaceae</taxon>
        <taxon>Deinococcus</taxon>
    </lineage>
</organism>
<reference evidence="2" key="1">
    <citation type="journal article" date="2019" name="Int. J. Syst. Evol. Microbiol.">
        <title>The Global Catalogue of Microorganisms (GCM) 10K type strain sequencing project: providing services to taxonomists for standard genome sequencing and annotation.</title>
        <authorList>
            <consortium name="The Broad Institute Genomics Platform"/>
            <consortium name="The Broad Institute Genome Sequencing Center for Infectious Disease"/>
            <person name="Wu L."/>
            <person name="Ma J."/>
        </authorList>
    </citation>
    <scope>NUCLEOTIDE SEQUENCE [LARGE SCALE GENOMIC DNA]</scope>
    <source>
        <strain evidence="2">JCM 31405</strain>
    </source>
</reference>
<protein>
    <recommendedName>
        <fullName evidence="3">DUF5666 domain-containing protein</fullName>
    </recommendedName>
</protein>